<keyword evidence="2" id="KW-1185">Reference proteome</keyword>
<accession>A0A0D2L888</accession>
<dbReference type="AlphaFoldDB" id="A0A0D2L888"/>
<gene>
    <name evidence="1" type="ORF">HYPSUDRAFT_201439</name>
</gene>
<name>A0A0D2L888_HYPSF</name>
<proteinExistence type="predicted"/>
<dbReference type="EMBL" id="KN817543">
    <property type="protein sequence ID" value="KJA23422.1"/>
    <property type="molecule type" value="Genomic_DNA"/>
</dbReference>
<protein>
    <submittedName>
        <fullName evidence="1">Uncharacterized protein</fullName>
    </submittedName>
</protein>
<sequence length="483" mass="54908">MDPAEIPMTPLPDASMTRFSILYPVGILPKETLIAEYYTTPMANGEAGEAPIVMRSRSHSNTTLDARDVRRRMKLSLTDLFTDFKIEDPTDPLNFDREFPLIIHLCEAFRVRGDGPIVRYKADWHRQFQQRIIRRPKPNLKLKLDGIQMTNSKMAEQATHVFSIFMPIASRVYLELFSALFGEGQSAIDCKTIASNALTDCLLLPDFKKKYAKLSTNPLVLHLTGYMRDSWKFDLGSITSHGLSCLLYREATTYALQTKGTWVIHCKNGSKIVLYRDRLLIRSEILEAILPPESSPPDVHAAQAHRLMAAICQVPKDELMWTTLVPKIPFFLGDAVASMLKGIIYSSDPELFALGVQHIFEDLKDDSKPLDGKQGYTWMPLNILAFAATFLLIELARVAGFEHMGGQDIRNVDSLYSFTSFEASIFEATVNALRRIYDRPKSPEGIALHARLRFLESHWKLNQYAAKHRQAYDTFNRGSDEYY</sequence>
<dbReference type="Proteomes" id="UP000054270">
    <property type="component" value="Unassembled WGS sequence"/>
</dbReference>
<reference evidence="2" key="1">
    <citation type="submission" date="2014-04" db="EMBL/GenBank/DDBJ databases">
        <title>Evolutionary Origins and Diversification of the Mycorrhizal Mutualists.</title>
        <authorList>
            <consortium name="DOE Joint Genome Institute"/>
            <consortium name="Mycorrhizal Genomics Consortium"/>
            <person name="Kohler A."/>
            <person name="Kuo A."/>
            <person name="Nagy L.G."/>
            <person name="Floudas D."/>
            <person name="Copeland A."/>
            <person name="Barry K.W."/>
            <person name="Cichocki N."/>
            <person name="Veneault-Fourrey C."/>
            <person name="LaButti K."/>
            <person name="Lindquist E.A."/>
            <person name="Lipzen A."/>
            <person name="Lundell T."/>
            <person name="Morin E."/>
            <person name="Murat C."/>
            <person name="Riley R."/>
            <person name="Ohm R."/>
            <person name="Sun H."/>
            <person name="Tunlid A."/>
            <person name="Henrissat B."/>
            <person name="Grigoriev I.V."/>
            <person name="Hibbett D.S."/>
            <person name="Martin F."/>
        </authorList>
    </citation>
    <scope>NUCLEOTIDE SEQUENCE [LARGE SCALE GENOMIC DNA]</scope>
    <source>
        <strain evidence="2">FD-334 SS-4</strain>
    </source>
</reference>
<evidence type="ECO:0000313" key="2">
    <source>
        <dbReference type="Proteomes" id="UP000054270"/>
    </source>
</evidence>
<organism evidence="1 2">
    <name type="scientific">Hypholoma sublateritium (strain FD-334 SS-4)</name>
    <dbReference type="NCBI Taxonomy" id="945553"/>
    <lineage>
        <taxon>Eukaryota</taxon>
        <taxon>Fungi</taxon>
        <taxon>Dikarya</taxon>
        <taxon>Basidiomycota</taxon>
        <taxon>Agaricomycotina</taxon>
        <taxon>Agaricomycetes</taxon>
        <taxon>Agaricomycetidae</taxon>
        <taxon>Agaricales</taxon>
        <taxon>Agaricineae</taxon>
        <taxon>Strophariaceae</taxon>
        <taxon>Hypholoma</taxon>
    </lineage>
</organism>
<evidence type="ECO:0000313" key="1">
    <source>
        <dbReference type="EMBL" id="KJA23422.1"/>
    </source>
</evidence>